<evidence type="ECO:0000256" key="5">
    <source>
        <dbReference type="ARBA" id="ARBA00022741"/>
    </source>
</evidence>
<keyword evidence="3" id="KW-1003">Cell membrane</keyword>
<feature type="domain" description="ABC transporter" evidence="10">
    <location>
        <begin position="305"/>
        <end position="547"/>
    </location>
</feature>
<organism evidence="11 12">
    <name type="scientific">Nonomuraea thailandensis</name>
    <dbReference type="NCBI Taxonomy" id="1188745"/>
    <lineage>
        <taxon>Bacteria</taxon>
        <taxon>Bacillati</taxon>
        <taxon>Actinomycetota</taxon>
        <taxon>Actinomycetes</taxon>
        <taxon>Streptosporangiales</taxon>
        <taxon>Streptosporangiaceae</taxon>
        <taxon>Nonomuraea</taxon>
    </lineage>
</organism>
<dbReference type="Gene3D" id="3.40.50.300">
    <property type="entry name" value="P-loop containing nucleotide triphosphate hydrolases"/>
    <property type="match status" value="2"/>
</dbReference>
<evidence type="ECO:0000256" key="8">
    <source>
        <dbReference type="ARBA" id="ARBA00023136"/>
    </source>
</evidence>
<name>A0A9X2K6H4_9ACTN</name>
<dbReference type="PANTHER" id="PTHR43790:SF9">
    <property type="entry name" value="GALACTOFURANOSE TRANSPORTER ATP-BINDING PROTEIN YTFR"/>
    <property type="match status" value="1"/>
</dbReference>
<evidence type="ECO:0000259" key="10">
    <source>
        <dbReference type="PROSITE" id="PS50893"/>
    </source>
</evidence>
<feature type="domain" description="ABC transporter" evidence="10">
    <location>
        <begin position="5"/>
        <end position="241"/>
    </location>
</feature>
<evidence type="ECO:0000256" key="7">
    <source>
        <dbReference type="ARBA" id="ARBA00022967"/>
    </source>
</evidence>
<dbReference type="PROSITE" id="PS50893">
    <property type="entry name" value="ABC_TRANSPORTER_2"/>
    <property type="match status" value="2"/>
</dbReference>
<proteinExistence type="predicted"/>
<keyword evidence="8" id="KW-0472">Membrane</keyword>
<dbReference type="CDD" id="cd03216">
    <property type="entry name" value="ABC_Carb_Monos_I"/>
    <property type="match status" value="1"/>
</dbReference>
<evidence type="ECO:0000256" key="6">
    <source>
        <dbReference type="ARBA" id="ARBA00022840"/>
    </source>
</evidence>
<dbReference type="SMART" id="SM00382">
    <property type="entry name" value="AAA"/>
    <property type="match status" value="2"/>
</dbReference>
<dbReference type="InterPro" id="IPR003439">
    <property type="entry name" value="ABC_transporter-like_ATP-bd"/>
</dbReference>
<sequence length="549" mass="58031">MEAVLEAKGISKRFPGVLALDDVSLALRPGEVHALVGENGAGKSTLIKVFTGVYQPDGGELRHRGAPAAFATPMDAQRAGIQTIYQEVNLVPMMSVARNLLLGREPRGRFGVIDAAAMYGEAERVLSGYGVETDVRRPLRTLGVGAQQMVALARAVSVDARVVIMDEPTSSLEPREVETLFGVIRRLRDSGIAVMYVSHRLDELYQVCDQVTVLRDGRLAHTGRLAELERIRLISLMLGRDLNEVRSRGLTSFSRDRHAGGEPVPDARERADTSGEPMADAREGADTGGGPATNGPATNGPAADGRAPVVEARGLTRRHVLDGVDVSVRPGEVVGLGGLLGAGRTETAKAIVGALPLDGGQVLVAGAPLRAGSTAAAIRAGVSLLPEDRKAEGIIPTLSVRENIALAALPALGRAGVVSEAKIDKVVEIFMRRLRIKAASPHQLVSELSGGNQQKVLLARWLAVRPKVLLLDEPTRGIDVGAKAEVQALIDELAEEGLGVLLISSDLEELVEGADRILVLREGTVVGELSGDEVTEERIMATIAEQADG</sequence>
<evidence type="ECO:0000313" key="11">
    <source>
        <dbReference type="EMBL" id="MCP2358736.1"/>
    </source>
</evidence>
<dbReference type="SUPFAM" id="SSF52540">
    <property type="entry name" value="P-loop containing nucleoside triphosphate hydrolases"/>
    <property type="match status" value="2"/>
</dbReference>
<keyword evidence="5" id="KW-0547">Nucleotide-binding</keyword>
<gene>
    <name evidence="11" type="ORF">HD597_005756</name>
</gene>
<dbReference type="AlphaFoldDB" id="A0A9X2K6H4"/>
<keyword evidence="2" id="KW-0813">Transport</keyword>
<evidence type="ECO:0000256" key="4">
    <source>
        <dbReference type="ARBA" id="ARBA00022737"/>
    </source>
</evidence>
<dbReference type="CDD" id="cd03215">
    <property type="entry name" value="ABC_Carb_Monos_II"/>
    <property type="match status" value="1"/>
</dbReference>
<dbReference type="EMBL" id="JAMZEB010000002">
    <property type="protein sequence ID" value="MCP2358736.1"/>
    <property type="molecule type" value="Genomic_DNA"/>
</dbReference>
<dbReference type="GO" id="GO:0005886">
    <property type="term" value="C:plasma membrane"/>
    <property type="evidence" value="ECO:0007669"/>
    <property type="project" value="UniProtKB-SubCell"/>
</dbReference>
<dbReference type="GO" id="GO:0016887">
    <property type="term" value="F:ATP hydrolysis activity"/>
    <property type="evidence" value="ECO:0007669"/>
    <property type="project" value="InterPro"/>
</dbReference>
<dbReference type="Pfam" id="PF00005">
    <property type="entry name" value="ABC_tran"/>
    <property type="match status" value="2"/>
</dbReference>
<keyword evidence="12" id="KW-1185">Reference proteome</keyword>
<evidence type="ECO:0000256" key="3">
    <source>
        <dbReference type="ARBA" id="ARBA00022475"/>
    </source>
</evidence>
<keyword evidence="6 11" id="KW-0067">ATP-binding</keyword>
<evidence type="ECO:0000256" key="9">
    <source>
        <dbReference type="SAM" id="MobiDB-lite"/>
    </source>
</evidence>
<evidence type="ECO:0000256" key="1">
    <source>
        <dbReference type="ARBA" id="ARBA00004202"/>
    </source>
</evidence>
<accession>A0A9X2K6H4</accession>
<dbReference type="InterPro" id="IPR003593">
    <property type="entry name" value="AAA+_ATPase"/>
</dbReference>
<reference evidence="11" key="1">
    <citation type="submission" date="2022-06" db="EMBL/GenBank/DDBJ databases">
        <title>Sequencing the genomes of 1000 actinobacteria strains.</title>
        <authorList>
            <person name="Klenk H.-P."/>
        </authorList>
    </citation>
    <scope>NUCLEOTIDE SEQUENCE</scope>
    <source>
        <strain evidence="11">DSM 46694</strain>
    </source>
</reference>
<dbReference type="InterPro" id="IPR017871">
    <property type="entry name" value="ABC_transporter-like_CS"/>
</dbReference>
<keyword evidence="7" id="KW-1278">Translocase</keyword>
<dbReference type="RefSeq" id="WP_253745915.1">
    <property type="nucleotide sequence ID" value="NZ_BAABKA010000007.1"/>
</dbReference>
<comment type="subcellular location">
    <subcellularLocation>
        <location evidence="1">Cell membrane</location>
        <topology evidence="1">Peripheral membrane protein</topology>
    </subcellularLocation>
</comment>
<dbReference type="InterPro" id="IPR027417">
    <property type="entry name" value="P-loop_NTPase"/>
</dbReference>
<dbReference type="PROSITE" id="PS00211">
    <property type="entry name" value="ABC_TRANSPORTER_1"/>
    <property type="match status" value="1"/>
</dbReference>
<comment type="caution">
    <text evidence="11">The sequence shown here is derived from an EMBL/GenBank/DDBJ whole genome shotgun (WGS) entry which is preliminary data.</text>
</comment>
<dbReference type="GO" id="GO:0005524">
    <property type="term" value="F:ATP binding"/>
    <property type="evidence" value="ECO:0007669"/>
    <property type="project" value="UniProtKB-KW"/>
</dbReference>
<dbReference type="FunFam" id="3.40.50.300:FF:000127">
    <property type="entry name" value="Ribose import ATP-binding protein RbsA"/>
    <property type="match status" value="1"/>
</dbReference>
<evidence type="ECO:0000256" key="2">
    <source>
        <dbReference type="ARBA" id="ARBA00022448"/>
    </source>
</evidence>
<feature type="region of interest" description="Disordered" evidence="9">
    <location>
        <begin position="253"/>
        <end position="305"/>
    </location>
</feature>
<evidence type="ECO:0000313" key="12">
    <source>
        <dbReference type="Proteomes" id="UP001139648"/>
    </source>
</evidence>
<dbReference type="InterPro" id="IPR050107">
    <property type="entry name" value="ABC_carbohydrate_import_ATPase"/>
</dbReference>
<dbReference type="Proteomes" id="UP001139648">
    <property type="component" value="Unassembled WGS sequence"/>
</dbReference>
<feature type="compositionally biased region" description="Basic and acidic residues" evidence="9">
    <location>
        <begin position="254"/>
        <end position="285"/>
    </location>
</feature>
<keyword evidence="4" id="KW-0677">Repeat</keyword>
<protein>
    <submittedName>
        <fullName evidence="11">Ribose transport system ATP-binding protein</fullName>
    </submittedName>
</protein>
<dbReference type="PANTHER" id="PTHR43790">
    <property type="entry name" value="CARBOHYDRATE TRANSPORT ATP-BINDING PROTEIN MG119-RELATED"/>
    <property type="match status" value="1"/>
</dbReference>
<feature type="compositionally biased region" description="Low complexity" evidence="9">
    <location>
        <begin position="293"/>
        <end position="303"/>
    </location>
</feature>